<keyword evidence="1" id="KW-0479">Metal-binding</keyword>
<dbReference type="InParanoid" id="A0A1D6MRU1"/>
<dbReference type="AlphaFoldDB" id="A0A1D6MRU1"/>
<evidence type="ECO:0000313" key="6">
    <source>
        <dbReference type="EMBL" id="ONM31689.1"/>
    </source>
</evidence>
<dbReference type="EMBL" id="CM007649">
    <property type="protein sequence ID" value="ONM31689.1"/>
    <property type="molecule type" value="Genomic_DNA"/>
</dbReference>
<sequence>MEFGVHRSVAMAFPIAQQHFGGDPHGAISLPKGGPYPYVLTTCTFPITPTLTELEGKHCASRANDGEHGAGGAKQTTARDYLRADGVARCDGSPSGQARRRQVRLFPIDGATVFGRCGQWMARAPSDLWAEPASLSPSDSTLPTGVDLEATIDIDTGLSLIICPDCRDVRVFAATTKFGSNEGKRYFKCPRKTYGHGTCTRYWFEEEYVVFFHYNGYLPMTSSIVAAASTIEVPKIVRRIVSLEKNLNEVKDKVGNNREGMGSCICLVCGCVNVTLFLLLAIVLLVVVVLK</sequence>
<dbReference type="PaxDb" id="4577-GRMZM2G396773_P01"/>
<evidence type="ECO:0000256" key="3">
    <source>
        <dbReference type="ARBA" id="ARBA00022833"/>
    </source>
</evidence>
<feature type="domain" description="GRF-type" evidence="5">
    <location>
        <begin position="163"/>
        <end position="207"/>
    </location>
</feature>
<evidence type="ECO:0000256" key="2">
    <source>
        <dbReference type="ARBA" id="ARBA00022771"/>
    </source>
</evidence>
<evidence type="ECO:0000256" key="1">
    <source>
        <dbReference type="ARBA" id="ARBA00022723"/>
    </source>
</evidence>
<organism evidence="6">
    <name type="scientific">Zea mays</name>
    <name type="common">Maize</name>
    <dbReference type="NCBI Taxonomy" id="4577"/>
    <lineage>
        <taxon>Eukaryota</taxon>
        <taxon>Viridiplantae</taxon>
        <taxon>Streptophyta</taxon>
        <taxon>Embryophyta</taxon>
        <taxon>Tracheophyta</taxon>
        <taxon>Spermatophyta</taxon>
        <taxon>Magnoliopsida</taxon>
        <taxon>Liliopsida</taxon>
        <taxon>Poales</taxon>
        <taxon>Poaceae</taxon>
        <taxon>PACMAD clade</taxon>
        <taxon>Panicoideae</taxon>
        <taxon>Andropogonodae</taxon>
        <taxon>Andropogoneae</taxon>
        <taxon>Tripsacinae</taxon>
        <taxon>Zea</taxon>
    </lineage>
</organism>
<dbReference type="IntAct" id="A0A1D6MRU1">
    <property type="interactions" value="4"/>
</dbReference>
<keyword evidence="3" id="KW-0862">Zinc</keyword>
<reference evidence="6" key="1">
    <citation type="submission" date="2015-12" db="EMBL/GenBank/DDBJ databases">
        <title>Update maize B73 reference genome by single molecule sequencing technologies.</title>
        <authorList>
            <consortium name="Maize Genome Sequencing Project"/>
            <person name="Ware D."/>
        </authorList>
    </citation>
    <scope>NUCLEOTIDE SEQUENCE [LARGE SCALE GENOMIC DNA]</scope>
    <source>
        <tissue evidence="6">Seedling</tissue>
    </source>
</reference>
<evidence type="ECO:0000256" key="4">
    <source>
        <dbReference type="PROSITE-ProRule" id="PRU01343"/>
    </source>
</evidence>
<dbReference type="InterPro" id="IPR010666">
    <property type="entry name" value="Znf_GRF"/>
</dbReference>
<dbReference type="PROSITE" id="PS51999">
    <property type="entry name" value="ZF_GRF"/>
    <property type="match status" value="1"/>
</dbReference>
<accession>A0A1D6MRU1</accession>
<evidence type="ECO:0000259" key="5">
    <source>
        <dbReference type="PROSITE" id="PS51999"/>
    </source>
</evidence>
<dbReference type="GO" id="GO:0008270">
    <property type="term" value="F:zinc ion binding"/>
    <property type="evidence" value="ECO:0007669"/>
    <property type="project" value="UniProtKB-KW"/>
</dbReference>
<name>A0A1D6MRU1_MAIZE</name>
<gene>
    <name evidence="6" type="ORF">ZEAMMB73_Zm00001d040628</name>
</gene>
<dbReference type="FunCoup" id="A0A1D6MRU1">
    <property type="interactions" value="1102"/>
</dbReference>
<dbReference type="eggNOG" id="ENOG502R47I">
    <property type="taxonomic scope" value="Eukaryota"/>
</dbReference>
<protein>
    <recommendedName>
        <fullName evidence="5">GRF-type domain-containing protein</fullName>
    </recommendedName>
</protein>
<keyword evidence="2 4" id="KW-0863">Zinc-finger</keyword>
<proteinExistence type="predicted"/>